<sequence length="101" mass="11040">MAGKQTVVSRGLSVVTTSPHHPASPPPFTATTSVENVSYSNCFQWLGFGVEESASESQRAQRTKNNYFLFHVSCGYQIFSTWLNLNLLAPLGSKIKKASDS</sequence>
<reference evidence="2" key="1">
    <citation type="submission" date="2017-07" db="EMBL/GenBank/DDBJ databases">
        <authorList>
            <person name="Mikheyev A."/>
            <person name="Grau M."/>
        </authorList>
    </citation>
    <scope>NUCLEOTIDE SEQUENCE</scope>
    <source>
        <tissue evidence="2">Venom_gland</tissue>
    </source>
</reference>
<organism evidence="2">
    <name type="scientific">Micrurus corallinus</name>
    <name type="common">Brazilian coral snake</name>
    <dbReference type="NCBI Taxonomy" id="54390"/>
    <lineage>
        <taxon>Eukaryota</taxon>
        <taxon>Metazoa</taxon>
        <taxon>Chordata</taxon>
        <taxon>Craniata</taxon>
        <taxon>Vertebrata</taxon>
        <taxon>Euteleostomi</taxon>
        <taxon>Lepidosauria</taxon>
        <taxon>Squamata</taxon>
        <taxon>Bifurcata</taxon>
        <taxon>Unidentata</taxon>
        <taxon>Episquamata</taxon>
        <taxon>Toxicofera</taxon>
        <taxon>Serpentes</taxon>
        <taxon>Colubroidea</taxon>
        <taxon>Elapidae</taxon>
        <taxon>Elapinae</taxon>
        <taxon>Micrurus</taxon>
    </lineage>
</organism>
<feature type="region of interest" description="Disordered" evidence="1">
    <location>
        <begin position="1"/>
        <end position="29"/>
    </location>
</feature>
<reference evidence="2" key="2">
    <citation type="submission" date="2017-11" db="EMBL/GenBank/DDBJ databases">
        <title>Coralsnake Venomics: Analyses of Venom Gland Transcriptomes and Proteomes of Six Brazilian Taxa.</title>
        <authorList>
            <person name="Aird S.D."/>
            <person name="Jorge da Silva N."/>
            <person name="Qiu L."/>
            <person name="Villar-Briones A."/>
            <person name="Aparecida-Saddi V."/>
            <person name="Campos-Telles M.P."/>
            <person name="Grau M."/>
            <person name="Mikheyev A.S."/>
        </authorList>
    </citation>
    <scope>NUCLEOTIDE SEQUENCE</scope>
    <source>
        <tissue evidence="2">Venom_gland</tissue>
    </source>
</reference>
<name>A0A2D4GU02_MICCO</name>
<dbReference type="EMBL" id="IACJ01157004">
    <property type="protein sequence ID" value="LAA63197.1"/>
    <property type="molecule type" value="Transcribed_RNA"/>
</dbReference>
<accession>A0A2D4GU02</accession>
<evidence type="ECO:0000313" key="2">
    <source>
        <dbReference type="EMBL" id="LAA63197.1"/>
    </source>
</evidence>
<protein>
    <submittedName>
        <fullName evidence="2">Uncharacterized protein</fullName>
    </submittedName>
</protein>
<evidence type="ECO:0000256" key="1">
    <source>
        <dbReference type="SAM" id="MobiDB-lite"/>
    </source>
</evidence>
<dbReference type="EMBL" id="IACJ01157002">
    <property type="protein sequence ID" value="LAA63192.1"/>
    <property type="molecule type" value="Transcribed_RNA"/>
</dbReference>
<dbReference type="AlphaFoldDB" id="A0A2D4GU02"/>
<proteinExistence type="predicted"/>